<evidence type="ECO:0000259" key="4">
    <source>
        <dbReference type="PROSITE" id="PS50932"/>
    </source>
</evidence>
<dbReference type="Pfam" id="PF00356">
    <property type="entry name" value="LacI"/>
    <property type="match status" value="1"/>
</dbReference>
<keyword evidence="1" id="KW-0805">Transcription regulation</keyword>
<dbReference type="Pfam" id="PF00532">
    <property type="entry name" value="Peripla_BP_1"/>
    <property type="match status" value="1"/>
</dbReference>
<dbReference type="PANTHER" id="PTHR30146">
    <property type="entry name" value="LACI-RELATED TRANSCRIPTIONAL REPRESSOR"/>
    <property type="match status" value="1"/>
</dbReference>
<keyword evidence="6" id="KW-1185">Reference proteome</keyword>
<evidence type="ECO:0000313" key="5">
    <source>
        <dbReference type="EMBL" id="MBM7703555.1"/>
    </source>
</evidence>
<dbReference type="PROSITE" id="PS50932">
    <property type="entry name" value="HTH_LACI_2"/>
    <property type="match status" value="1"/>
</dbReference>
<reference evidence="5 6" key="1">
    <citation type="submission" date="2021-01" db="EMBL/GenBank/DDBJ databases">
        <title>Genomic Encyclopedia of Type Strains, Phase IV (KMG-IV): sequencing the most valuable type-strain genomes for metagenomic binning, comparative biology and taxonomic classification.</title>
        <authorList>
            <person name="Goeker M."/>
        </authorList>
    </citation>
    <scope>NUCLEOTIDE SEQUENCE [LARGE SCALE GENOMIC DNA]</scope>
    <source>
        <strain evidence="5 6">DSM 104297</strain>
    </source>
</reference>
<gene>
    <name evidence="5" type="ORF">JOC83_002404</name>
</gene>
<name>A0ABS2QVP8_9BACI</name>
<dbReference type="PANTHER" id="PTHR30146:SF109">
    <property type="entry name" value="HTH-TYPE TRANSCRIPTIONAL REGULATOR GALS"/>
    <property type="match status" value="1"/>
</dbReference>
<dbReference type="InterPro" id="IPR001761">
    <property type="entry name" value="Peripla_BP/Lac1_sug-bd_dom"/>
</dbReference>
<dbReference type="Gene3D" id="1.10.260.40">
    <property type="entry name" value="lambda repressor-like DNA-binding domains"/>
    <property type="match status" value="1"/>
</dbReference>
<dbReference type="SUPFAM" id="SSF47413">
    <property type="entry name" value="lambda repressor-like DNA-binding domains"/>
    <property type="match status" value="1"/>
</dbReference>
<dbReference type="SUPFAM" id="SSF53822">
    <property type="entry name" value="Periplasmic binding protein-like I"/>
    <property type="match status" value="1"/>
</dbReference>
<keyword evidence="2" id="KW-0238">DNA-binding</keyword>
<organism evidence="5 6">
    <name type="scientific">Priestia iocasae</name>
    <dbReference type="NCBI Taxonomy" id="2291674"/>
    <lineage>
        <taxon>Bacteria</taxon>
        <taxon>Bacillati</taxon>
        <taxon>Bacillota</taxon>
        <taxon>Bacilli</taxon>
        <taxon>Bacillales</taxon>
        <taxon>Bacillaceae</taxon>
        <taxon>Priestia</taxon>
    </lineage>
</organism>
<accession>A0ABS2QVP8</accession>
<dbReference type="CDD" id="cd01392">
    <property type="entry name" value="HTH_LacI"/>
    <property type="match status" value="1"/>
</dbReference>
<dbReference type="PROSITE" id="PS00356">
    <property type="entry name" value="HTH_LACI_1"/>
    <property type="match status" value="1"/>
</dbReference>
<keyword evidence="3" id="KW-0804">Transcription</keyword>
<evidence type="ECO:0000256" key="2">
    <source>
        <dbReference type="ARBA" id="ARBA00023125"/>
    </source>
</evidence>
<dbReference type="EMBL" id="JAFBFC010000004">
    <property type="protein sequence ID" value="MBM7703555.1"/>
    <property type="molecule type" value="Genomic_DNA"/>
</dbReference>
<dbReference type="SMART" id="SM00354">
    <property type="entry name" value="HTH_LACI"/>
    <property type="match status" value="1"/>
</dbReference>
<dbReference type="Gene3D" id="3.40.50.2300">
    <property type="match status" value="2"/>
</dbReference>
<dbReference type="InterPro" id="IPR028082">
    <property type="entry name" value="Peripla_BP_I"/>
</dbReference>
<evidence type="ECO:0000256" key="1">
    <source>
        <dbReference type="ARBA" id="ARBA00023015"/>
    </source>
</evidence>
<dbReference type="InterPro" id="IPR010982">
    <property type="entry name" value="Lambda_DNA-bd_dom_sf"/>
</dbReference>
<comment type="caution">
    <text evidence="5">The sequence shown here is derived from an EMBL/GenBank/DDBJ whole genome shotgun (WGS) entry which is preliminary data.</text>
</comment>
<feature type="domain" description="HTH lacI-type" evidence="4">
    <location>
        <begin position="2"/>
        <end position="55"/>
    </location>
</feature>
<evidence type="ECO:0000256" key="3">
    <source>
        <dbReference type="ARBA" id="ARBA00023163"/>
    </source>
</evidence>
<sequence length="333" mass="37580">MPTLQDVANLANVSTATVSRVLTGQTVHTENKEKVEKAIKELNYKPNTVARNLRRKKSNLIIALMPDVKHQFYSEIIRGIEEEALKAGYNVLIGSNTFESDQELRHFELLEGSQADGIIVGTSQVKQELLEEVSKRKPVVLVNGHLTGSNIPSISIDNERASYVMTKHLLQLQHKRIAHVMGPSNTMLARERLKGYKRALREAGVEFDKELVYEGDYFFHSGYEIGKRILTVQETVDAIYSTSDEMAIGIIRALTEKQIKIPQEISLVGFDDITISKYSYPSLTTIHHPRYEMGKKSFNLLLKLLNNKKIGKKHIFLEEDLVVRESCGAAQST</sequence>
<dbReference type="RefSeq" id="WP_205187522.1">
    <property type="nucleotide sequence ID" value="NZ_JAFBFC010000004.1"/>
</dbReference>
<protein>
    <submittedName>
        <fullName evidence="5">LacI family repressor for deo operon, udp, cdd, tsx, nupC, and nupG</fullName>
    </submittedName>
</protein>
<dbReference type="CDD" id="cd06284">
    <property type="entry name" value="PBP1_LacI-like"/>
    <property type="match status" value="1"/>
</dbReference>
<dbReference type="InterPro" id="IPR000843">
    <property type="entry name" value="HTH_LacI"/>
</dbReference>
<dbReference type="Proteomes" id="UP000809829">
    <property type="component" value="Unassembled WGS sequence"/>
</dbReference>
<evidence type="ECO:0000313" key="6">
    <source>
        <dbReference type="Proteomes" id="UP000809829"/>
    </source>
</evidence>
<proteinExistence type="predicted"/>